<dbReference type="AlphaFoldDB" id="A0A939F964"/>
<comment type="caution">
    <text evidence="3">The sequence shown here is derived from an EMBL/GenBank/DDBJ whole genome shotgun (WGS) entry which is preliminary data.</text>
</comment>
<keyword evidence="2" id="KW-0812">Transmembrane</keyword>
<name>A0A939F964_9ACTN</name>
<organism evidence="3 4">
    <name type="scientific">Streptomyces beijiangensis</name>
    <dbReference type="NCBI Taxonomy" id="163361"/>
    <lineage>
        <taxon>Bacteria</taxon>
        <taxon>Bacillati</taxon>
        <taxon>Actinomycetota</taxon>
        <taxon>Actinomycetes</taxon>
        <taxon>Kitasatosporales</taxon>
        <taxon>Streptomycetaceae</taxon>
        <taxon>Streptomyces</taxon>
    </lineage>
</organism>
<evidence type="ECO:0000313" key="3">
    <source>
        <dbReference type="EMBL" id="MBO0513237.1"/>
    </source>
</evidence>
<keyword evidence="2" id="KW-0472">Membrane</keyword>
<gene>
    <name evidence="3" type="ORF">J0695_15715</name>
</gene>
<dbReference type="EMBL" id="JAFLRJ010000144">
    <property type="protein sequence ID" value="MBO0513237.1"/>
    <property type="molecule type" value="Genomic_DNA"/>
</dbReference>
<feature type="region of interest" description="Disordered" evidence="1">
    <location>
        <begin position="198"/>
        <end position="217"/>
    </location>
</feature>
<dbReference type="RefSeq" id="WP_206962665.1">
    <property type="nucleotide sequence ID" value="NZ_BAAAJJ010000004.1"/>
</dbReference>
<protein>
    <recommendedName>
        <fullName evidence="5">PH domain-containing protein</fullName>
    </recommendedName>
</protein>
<reference evidence="3" key="1">
    <citation type="submission" date="2021-03" db="EMBL/GenBank/DDBJ databases">
        <title>Streptomyces poriferae sp. nov., a novel marine sponge-derived Actinobacteria species with anti-MRSA activity.</title>
        <authorList>
            <person name="Sandoval-Powers M."/>
            <person name="Kralova S."/>
            <person name="Nguyen G.-S."/>
            <person name="Fawwal D."/>
            <person name="Degnes K."/>
            <person name="Klinkenberg G."/>
            <person name="Sletta H."/>
            <person name="Wentzel A."/>
            <person name="Liles M.R."/>
        </authorList>
    </citation>
    <scope>NUCLEOTIDE SEQUENCE</scope>
    <source>
        <strain evidence="3">DSM 41794</strain>
    </source>
</reference>
<feature type="transmembrane region" description="Helical" evidence="2">
    <location>
        <begin position="60"/>
        <end position="82"/>
    </location>
</feature>
<keyword evidence="4" id="KW-1185">Reference proteome</keyword>
<evidence type="ECO:0000313" key="4">
    <source>
        <dbReference type="Proteomes" id="UP000664167"/>
    </source>
</evidence>
<sequence>MTNSADGTAHTADPAHTARAEDGITLRLRGKLQWIPVAAVVVVIAWAAATGSVFDGPNQGAVAGTMMVIGGVLLAAIAVAFAGHLVRPMRVRAGAEGLMVRLPSWPGSSIPWAGLSGVSAVAVAEGGRTRQFVVVDYAPGTAALPRLSRVRATYGRIAPQLGRDEGAQGLVFEEQIFDFDPAELLAAVRGAAPQGLQVSDLRDETYGEPAPESGPHA</sequence>
<accession>A0A939F964</accession>
<proteinExistence type="predicted"/>
<keyword evidence="2" id="KW-1133">Transmembrane helix</keyword>
<dbReference type="Proteomes" id="UP000664167">
    <property type="component" value="Unassembled WGS sequence"/>
</dbReference>
<evidence type="ECO:0000256" key="1">
    <source>
        <dbReference type="SAM" id="MobiDB-lite"/>
    </source>
</evidence>
<feature type="transmembrane region" description="Helical" evidence="2">
    <location>
        <begin position="34"/>
        <end position="54"/>
    </location>
</feature>
<evidence type="ECO:0000256" key="2">
    <source>
        <dbReference type="SAM" id="Phobius"/>
    </source>
</evidence>
<evidence type="ECO:0008006" key="5">
    <source>
        <dbReference type="Google" id="ProtNLM"/>
    </source>
</evidence>